<protein>
    <submittedName>
        <fullName evidence="1">Uncharacterized protein</fullName>
    </submittedName>
</protein>
<evidence type="ECO:0000313" key="1">
    <source>
        <dbReference type="EMBL" id="JAA80688.1"/>
    </source>
</evidence>
<sequence>YFQESSSCKCSSTKKKENSNFAQPSAATSTTSYTTAFNDKTNYREPESGFVKLLEEEGQDRNKFYVG</sequence>
<dbReference type="AlphaFoldDB" id="S4NY82"/>
<accession>S4NY82</accession>
<feature type="non-terminal residue" evidence="1">
    <location>
        <position position="1"/>
    </location>
</feature>
<name>S4NY82_9NEOP</name>
<reference evidence="1" key="1">
    <citation type="journal article" date="2013" name="BMC Genomics">
        <title>Unscrambling butterfly oogenesis.</title>
        <authorList>
            <person name="Carter J.M."/>
            <person name="Baker S.C."/>
            <person name="Pink R."/>
            <person name="Carter D.R."/>
            <person name="Collins A."/>
            <person name="Tomlin J."/>
            <person name="Gibbs M."/>
            <person name="Breuker C.J."/>
        </authorList>
    </citation>
    <scope>NUCLEOTIDE SEQUENCE</scope>
    <source>
        <tissue evidence="1">Ovary</tissue>
    </source>
</reference>
<dbReference type="EMBL" id="GAIX01011872">
    <property type="protein sequence ID" value="JAA80688.1"/>
    <property type="molecule type" value="Transcribed_RNA"/>
</dbReference>
<organism evidence="1">
    <name type="scientific">Pararge aegeria</name>
    <name type="common">speckled wood butterfly</name>
    <dbReference type="NCBI Taxonomy" id="116150"/>
    <lineage>
        <taxon>Eukaryota</taxon>
        <taxon>Metazoa</taxon>
        <taxon>Ecdysozoa</taxon>
        <taxon>Arthropoda</taxon>
        <taxon>Hexapoda</taxon>
        <taxon>Insecta</taxon>
        <taxon>Pterygota</taxon>
        <taxon>Neoptera</taxon>
        <taxon>Endopterygota</taxon>
        <taxon>Lepidoptera</taxon>
        <taxon>Glossata</taxon>
        <taxon>Ditrysia</taxon>
        <taxon>Papilionoidea</taxon>
        <taxon>Nymphalidae</taxon>
        <taxon>Satyrinae</taxon>
        <taxon>Satyrini</taxon>
        <taxon>Parargina</taxon>
        <taxon>Pararge</taxon>
    </lineage>
</organism>
<reference evidence="1" key="2">
    <citation type="submission" date="2013-05" db="EMBL/GenBank/DDBJ databases">
        <authorList>
            <person name="Carter J.-M."/>
            <person name="Baker S.C."/>
            <person name="Pink R."/>
            <person name="Carter D.R.F."/>
            <person name="Collins A."/>
            <person name="Tomlin J."/>
            <person name="Gibbs M."/>
            <person name="Breuker C.J."/>
        </authorList>
    </citation>
    <scope>NUCLEOTIDE SEQUENCE</scope>
    <source>
        <tissue evidence="1">Ovary</tissue>
    </source>
</reference>
<feature type="non-terminal residue" evidence="1">
    <location>
        <position position="67"/>
    </location>
</feature>
<proteinExistence type="predicted"/>